<protein>
    <submittedName>
        <fullName evidence="3">FG-GAP repeat domain-containing protein</fullName>
    </submittedName>
</protein>
<proteinExistence type="predicted"/>
<evidence type="ECO:0000256" key="2">
    <source>
        <dbReference type="SAM" id="SignalP"/>
    </source>
</evidence>
<dbReference type="PANTHER" id="PTHR44103:SF1">
    <property type="entry name" value="PROPROTEIN CONVERTASE P"/>
    <property type="match status" value="1"/>
</dbReference>
<feature type="chain" id="PRO_5046245132" evidence="2">
    <location>
        <begin position="31"/>
        <end position="741"/>
    </location>
</feature>
<dbReference type="EMBL" id="JBIRUI010000007">
    <property type="protein sequence ID" value="MFI1715340.1"/>
    <property type="molecule type" value="Genomic_DNA"/>
</dbReference>
<reference evidence="3 4" key="1">
    <citation type="submission" date="2024-10" db="EMBL/GenBank/DDBJ databases">
        <title>The Natural Products Discovery Center: Release of the First 8490 Sequenced Strains for Exploring Actinobacteria Biosynthetic Diversity.</title>
        <authorList>
            <person name="Kalkreuter E."/>
            <person name="Kautsar S.A."/>
            <person name="Yang D."/>
            <person name="Bader C.D."/>
            <person name="Teijaro C.N."/>
            <person name="Fluegel L."/>
            <person name="Davis C.M."/>
            <person name="Simpson J.R."/>
            <person name="Lauterbach L."/>
            <person name="Steele A.D."/>
            <person name="Gui C."/>
            <person name="Meng S."/>
            <person name="Li G."/>
            <person name="Viehrig K."/>
            <person name="Ye F."/>
            <person name="Su P."/>
            <person name="Kiefer A.F."/>
            <person name="Nichols A."/>
            <person name="Cepeda A.J."/>
            <person name="Yan W."/>
            <person name="Fan B."/>
            <person name="Jiang Y."/>
            <person name="Adhikari A."/>
            <person name="Zheng C.-J."/>
            <person name="Schuster L."/>
            <person name="Cowan T.M."/>
            <person name="Smanski M.J."/>
            <person name="Chevrette M.G."/>
            <person name="De Carvalho L.P.S."/>
            <person name="Shen B."/>
        </authorList>
    </citation>
    <scope>NUCLEOTIDE SEQUENCE [LARGE SCALE GENOMIC DNA]</scope>
    <source>
        <strain evidence="3 4">NPDC020602</strain>
    </source>
</reference>
<accession>A0ABW7U6V0</accession>
<dbReference type="Proteomes" id="UP001611339">
    <property type="component" value="Unassembled WGS sequence"/>
</dbReference>
<sequence length="741" mass="77425">MNPTSNPRHRLATAVALAVTTGLLASPAVAATAPHPAPAAVAADQQAAAAITLPQGSQLVGNGPSGFLTRHRDGGFAWTRYADGVTTALSAGTKGTVRADTVVVSSGTTHTVYDMSGGTSPVAIDIAFLGAGATLMDLVGSTLVVSVPRADGSGGLDIHLVGKADGTIVDRTVSGLPANMAARDLSSQVDSPDTLSLLYYEEVGNAADWRVAVVDVATATVVDERHVTRGGYDTDVTLSATHLAWSESPAADGSIALEVARRNEPETTRIPIGHGSRVQAELMGDWLAYGDTNTTYRPNPLYGLTLRSLTTGQTVKVLDTVDTIRSQSDTELLVQGGTVDQGEGIYRIAPGPDGTPTATLVASMGLPITLQVMEQSVPATADFRTTAGDMKPTWRFSQATTAHIELIHTASGKRMTYTANTDATGRATATWNGLVDDFYTAPNGDYTWRMTAAPRNGIGPSVERTGTIKVDSGQGPHNFSDSGSPDLLVRGNDNLYVFDSRKALEFAHTGPPTATNAGAGWAAYDRVLTPGNVGGSPYPDLVTRDKTGVLWIHPGTGDAASPFAQRVRVGGGWNTYTDITGNGDLDGDGRPDLVATDKAGDLWFYKGTGNTSAPFAPRRKTGHGWNIYNKLVATGNIGGGTTGDLVARDTSGVLWLYLGKGDGTFAARTRIGGGWNAYNEIVAVGDANRDGRPDLLANGRTGHLDSTLALYRGTGDWRAPFSPRAGATTLLPAPGWYTTLF</sequence>
<organism evidence="3 4">
    <name type="scientific">Streptomyces litmocidini</name>
    <dbReference type="NCBI Taxonomy" id="67318"/>
    <lineage>
        <taxon>Bacteria</taxon>
        <taxon>Bacillati</taxon>
        <taxon>Actinomycetota</taxon>
        <taxon>Actinomycetes</taxon>
        <taxon>Kitasatosporales</taxon>
        <taxon>Streptomycetaceae</taxon>
        <taxon>Streptomyces</taxon>
    </lineage>
</organism>
<dbReference type="InterPro" id="IPR013517">
    <property type="entry name" value="FG-GAP"/>
</dbReference>
<name>A0ABW7U6V0_9ACTN</name>
<evidence type="ECO:0000313" key="4">
    <source>
        <dbReference type="Proteomes" id="UP001611339"/>
    </source>
</evidence>
<keyword evidence="1 2" id="KW-0732">Signal</keyword>
<evidence type="ECO:0000256" key="1">
    <source>
        <dbReference type="ARBA" id="ARBA00022729"/>
    </source>
</evidence>
<dbReference type="RefSeq" id="WP_398710066.1">
    <property type="nucleotide sequence ID" value="NZ_JBIRUI010000007.1"/>
</dbReference>
<dbReference type="PANTHER" id="PTHR44103">
    <property type="entry name" value="PROPROTEIN CONVERTASE P"/>
    <property type="match status" value="1"/>
</dbReference>
<feature type="signal peptide" evidence="2">
    <location>
        <begin position="1"/>
        <end position="30"/>
    </location>
</feature>
<dbReference type="Pfam" id="PF13517">
    <property type="entry name" value="FG-GAP_3"/>
    <property type="match status" value="1"/>
</dbReference>
<evidence type="ECO:0000313" key="3">
    <source>
        <dbReference type="EMBL" id="MFI1715340.1"/>
    </source>
</evidence>
<comment type="caution">
    <text evidence="3">The sequence shown here is derived from an EMBL/GenBank/DDBJ whole genome shotgun (WGS) entry which is preliminary data.</text>
</comment>
<keyword evidence="4" id="KW-1185">Reference proteome</keyword>
<gene>
    <name evidence="3" type="ORF">ACH407_17440</name>
</gene>
<dbReference type="InterPro" id="IPR028994">
    <property type="entry name" value="Integrin_alpha_N"/>
</dbReference>
<dbReference type="SUPFAM" id="SSF69318">
    <property type="entry name" value="Integrin alpha N-terminal domain"/>
    <property type="match status" value="1"/>
</dbReference>